<evidence type="ECO:0000313" key="11">
    <source>
        <dbReference type="EMBL" id="CAG9472161.1"/>
    </source>
</evidence>
<dbReference type="VEuPathDB" id="PlasmoDB:PVPAM_140035800"/>
<keyword evidence="5" id="KW-0378">Hydrolase</keyword>
<dbReference type="Pfam" id="PF13365">
    <property type="entry name" value="Trypsin_2"/>
    <property type="match status" value="1"/>
</dbReference>
<dbReference type="PANTHER" id="PTHR22939">
    <property type="entry name" value="SERINE PROTEASE FAMILY S1C HTRA-RELATED"/>
    <property type="match status" value="1"/>
</dbReference>
<gene>
    <name evidence="11" type="ORF">PVW1_140034300</name>
</gene>
<dbReference type="GO" id="GO:0046872">
    <property type="term" value="F:metal ion binding"/>
    <property type="evidence" value="ECO:0007669"/>
    <property type="project" value="UniProtKB-KW"/>
</dbReference>
<dbReference type="GO" id="GO:0006508">
    <property type="term" value="P:proteolysis"/>
    <property type="evidence" value="ECO:0007669"/>
    <property type="project" value="UniProtKB-KW"/>
</dbReference>
<dbReference type="InterPro" id="IPR027417">
    <property type="entry name" value="P-loop_NTPase"/>
</dbReference>
<feature type="domain" description="PDZ" evidence="9">
    <location>
        <begin position="393"/>
        <end position="464"/>
    </location>
</feature>
<comment type="similarity">
    <text evidence="1">Belongs to the peptidase S1C family.</text>
</comment>
<evidence type="ECO:0000256" key="3">
    <source>
        <dbReference type="ARBA" id="ARBA00022723"/>
    </source>
</evidence>
<dbReference type="SMART" id="SM00228">
    <property type="entry name" value="PDZ"/>
    <property type="match status" value="1"/>
</dbReference>
<evidence type="ECO:0000256" key="6">
    <source>
        <dbReference type="ARBA" id="ARBA00022842"/>
    </source>
</evidence>
<dbReference type="GO" id="GO:0004252">
    <property type="term" value="F:serine-type endopeptidase activity"/>
    <property type="evidence" value="ECO:0007669"/>
    <property type="project" value="InterPro"/>
</dbReference>
<keyword evidence="4" id="KW-0547">Nucleotide-binding</keyword>
<feature type="compositionally biased region" description="Basic and acidic residues" evidence="8">
    <location>
        <begin position="95"/>
        <end position="114"/>
    </location>
</feature>
<dbReference type="EMBL" id="CAJZCX010000003">
    <property type="protein sequence ID" value="CAG9472161.1"/>
    <property type="molecule type" value="Genomic_DNA"/>
</dbReference>
<dbReference type="SUPFAM" id="SSF50156">
    <property type="entry name" value="PDZ domain-like"/>
    <property type="match status" value="1"/>
</dbReference>
<dbReference type="VEuPathDB" id="PlasmoDB:PVPAM_140035900"/>
<dbReference type="PROSITE" id="PS50106">
    <property type="entry name" value="PDZ"/>
    <property type="match status" value="1"/>
</dbReference>
<proteinExistence type="inferred from homology"/>
<accession>A0A8S4H398</accession>
<evidence type="ECO:0000259" key="10">
    <source>
        <dbReference type="PROSITE" id="PS51706"/>
    </source>
</evidence>
<evidence type="ECO:0000256" key="7">
    <source>
        <dbReference type="ARBA" id="ARBA00023134"/>
    </source>
</evidence>
<dbReference type="InterPro" id="IPR036034">
    <property type="entry name" value="PDZ_sf"/>
</dbReference>
<dbReference type="SUPFAM" id="SSF50494">
    <property type="entry name" value="Trypsin-like serine proteases"/>
    <property type="match status" value="1"/>
</dbReference>
<sequence length="758" mass="86618">MRGTYLWIFYCRTKHLRIQGPFPFLKLRAEQFADNFVRNYGDTINGVKHELKNMCRLCNMSLRMVHVSLCESANGGGDGTADGCERTFESTFESTSDHTVGRTSEHSPEHRLSDGGHGAPAESDQLEQNTQPEKNSRSKLATHLIIHYVKEYVKYIVHSLLHFCLHLCDAFYRSLSVLPNGYLEFPKQFDYSSSISDNLLSSFVTIYKIYRQSNSSEFRFKLDQLAFLGSGFIYDQRGYVLTAAHNITNTEGTFVIKNEDNFYVATVAGLHRESDVCVMKINSEEQFSHIPLDPSREFLKPGEPVITYGQIQNFDKETCSVGVVNQPRQTFTKFESFCEKEQTCLYPFIQISNPINKGMSGSPLIDKHGNLVGMIQKKIDNYGLALPVNILKNVTTHLQEEGTYKEPFLGIVLREKEQSTSADYKNCKNELKIQDVLANSPADVAGIAKGDIMLTINNKRIKNICDVHEILNSTSDGYITVDIIRHGKSKKIKVKKKMQDTAKLVTSSNFRLFEDIKKKEDLEYKPFKNISFNKLKTNLKNFLVINKKFNISDVKQVSFLGKFHNYEKIENYGVNEICILGRSNVGKSTFLRNFIKYLINVNEHATVKVSKNSGCTRSINLYAFENGKKKKLFILTDMPGFGYAAGIGKKKMEFLMKNLEDYIFLRNQICLFFVLIDMSVDIQKVDVSIVDAIRKTNVPFRVICTKSDKFSASAEERLQAIKNFYQLEKIPIHISKFSTHNYINIFKEIQHHCNLDTP</sequence>
<evidence type="ECO:0000256" key="5">
    <source>
        <dbReference type="ARBA" id="ARBA00022801"/>
    </source>
</evidence>
<keyword evidence="2" id="KW-0645">Protease</keyword>
<dbReference type="Pfam" id="PF13180">
    <property type="entry name" value="PDZ_2"/>
    <property type="match status" value="1"/>
</dbReference>
<keyword evidence="6" id="KW-0460">Magnesium</keyword>
<evidence type="ECO:0000313" key="12">
    <source>
        <dbReference type="Proteomes" id="UP000779233"/>
    </source>
</evidence>
<evidence type="ECO:0000259" key="9">
    <source>
        <dbReference type="PROSITE" id="PS50106"/>
    </source>
</evidence>
<protein>
    <submittedName>
        <fullName evidence="11">(malaria parasite P. vivax) hypothetical protein</fullName>
    </submittedName>
</protein>
<dbReference type="PRINTS" id="PR00834">
    <property type="entry name" value="PROTEASES2C"/>
</dbReference>
<dbReference type="Gene3D" id="2.30.42.10">
    <property type="match status" value="1"/>
</dbReference>
<evidence type="ECO:0000256" key="8">
    <source>
        <dbReference type="SAM" id="MobiDB-lite"/>
    </source>
</evidence>
<feature type="domain" description="EngB-type G" evidence="10">
    <location>
        <begin position="573"/>
        <end position="755"/>
    </location>
</feature>
<dbReference type="PANTHER" id="PTHR22939:SF129">
    <property type="entry name" value="SERINE PROTEASE HTRA2, MITOCHONDRIAL"/>
    <property type="match status" value="1"/>
</dbReference>
<dbReference type="Pfam" id="PF01926">
    <property type="entry name" value="MMR_HSR1"/>
    <property type="match status" value="1"/>
</dbReference>
<evidence type="ECO:0000256" key="1">
    <source>
        <dbReference type="ARBA" id="ARBA00010541"/>
    </source>
</evidence>
<name>A0A8S4H398_PLAVI</name>
<dbReference type="SUPFAM" id="SSF52540">
    <property type="entry name" value="P-loop containing nucleoside triphosphate hydrolases"/>
    <property type="match status" value="1"/>
</dbReference>
<keyword evidence="3" id="KW-0479">Metal-binding</keyword>
<dbReference type="InterPro" id="IPR001478">
    <property type="entry name" value="PDZ"/>
</dbReference>
<dbReference type="InterPro" id="IPR001940">
    <property type="entry name" value="Peptidase_S1C"/>
</dbReference>
<dbReference type="InterPro" id="IPR043504">
    <property type="entry name" value="Peptidase_S1_PA_chymotrypsin"/>
</dbReference>
<dbReference type="Gene3D" id="2.40.10.10">
    <property type="entry name" value="Trypsin-like serine proteases"/>
    <property type="match status" value="2"/>
</dbReference>
<dbReference type="InterPro" id="IPR030393">
    <property type="entry name" value="G_ENGB_dom"/>
</dbReference>
<dbReference type="InterPro" id="IPR009003">
    <property type="entry name" value="Peptidase_S1_PA"/>
</dbReference>
<evidence type="ECO:0000256" key="2">
    <source>
        <dbReference type="ARBA" id="ARBA00022670"/>
    </source>
</evidence>
<dbReference type="InterPro" id="IPR006073">
    <property type="entry name" value="GTP-bd"/>
</dbReference>
<comment type="caution">
    <text evidence="11">The sequence shown here is derived from an EMBL/GenBank/DDBJ whole genome shotgun (WGS) entry which is preliminary data.</text>
</comment>
<feature type="region of interest" description="Disordered" evidence="8">
    <location>
        <begin position="92"/>
        <end position="135"/>
    </location>
</feature>
<dbReference type="AlphaFoldDB" id="A0A8S4H398"/>
<evidence type="ECO:0000256" key="4">
    <source>
        <dbReference type="ARBA" id="ARBA00022741"/>
    </source>
</evidence>
<dbReference type="GO" id="GO:0005525">
    <property type="term" value="F:GTP binding"/>
    <property type="evidence" value="ECO:0007669"/>
    <property type="project" value="UniProtKB-KW"/>
</dbReference>
<organism evidence="11 12">
    <name type="scientific">Plasmodium vivax</name>
    <name type="common">malaria parasite P. vivax</name>
    <dbReference type="NCBI Taxonomy" id="5855"/>
    <lineage>
        <taxon>Eukaryota</taxon>
        <taxon>Sar</taxon>
        <taxon>Alveolata</taxon>
        <taxon>Apicomplexa</taxon>
        <taxon>Aconoidasida</taxon>
        <taxon>Haemosporida</taxon>
        <taxon>Plasmodiidae</taxon>
        <taxon>Plasmodium</taxon>
        <taxon>Plasmodium (Plasmodium)</taxon>
    </lineage>
</organism>
<keyword evidence="7" id="KW-0342">GTP-binding</keyword>
<dbReference type="Proteomes" id="UP000779233">
    <property type="component" value="Unassembled WGS sequence"/>
</dbReference>
<reference evidence="11" key="1">
    <citation type="submission" date="2021-09" db="EMBL/GenBank/DDBJ databases">
        <authorList>
            <consortium name="Pathogen Informatics"/>
        </authorList>
    </citation>
    <scope>NUCLEOTIDE SEQUENCE</scope>
    <source>
        <strain evidence="11">PvW1</strain>
    </source>
</reference>
<dbReference type="Gene3D" id="3.40.50.300">
    <property type="entry name" value="P-loop containing nucleotide triphosphate hydrolases"/>
    <property type="match status" value="1"/>
</dbReference>
<dbReference type="PROSITE" id="PS51706">
    <property type="entry name" value="G_ENGB"/>
    <property type="match status" value="1"/>
</dbReference>